<organism evidence="1">
    <name type="scientific">marine sediment metagenome</name>
    <dbReference type="NCBI Taxonomy" id="412755"/>
    <lineage>
        <taxon>unclassified sequences</taxon>
        <taxon>metagenomes</taxon>
        <taxon>ecological metagenomes</taxon>
    </lineage>
</organism>
<sequence>MLYLLAKLSKEGVRIMRIIISIMAIVILSMSAGASPAIYADIGRGPDGYSGFKLIAHILENNHGPAENGWDTATIPKDTTRVFMTSKDTEIVFVDCVGIFNAYYFNPTTGKYISSESVLPTYEAFQIFAIENISDGTNIIGRRVSLEPLTDGTVSRIRTANDSFARLHRDTRVIVNVPVFPATKSGIPLTTITWSVLGHYVRKSLTDSGDWITPPE</sequence>
<gene>
    <name evidence="1" type="ORF">LCGC14_1530460</name>
</gene>
<dbReference type="EMBL" id="LAZR01011460">
    <property type="protein sequence ID" value="KKM61567.1"/>
    <property type="molecule type" value="Genomic_DNA"/>
</dbReference>
<dbReference type="AlphaFoldDB" id="A0A0F9LWX7"/>
<name>A0A0F9LWX7_9ZZZZ</name>
<proteinExistence type="predicted"/>
<comment type="caution">
    <text evidence="1">The sequence shown here is derived from an EMBL/GenBank/DDBJ whole genome shotgun (WGS) entry which is preliminary data.</text>
</comment>
<evidence type="ECO:0000313" key="1">
    <source>
        <dbReference type="EMBL" id="KKM61567.1"/>
    </source>
</evidence>
<protein>
    <submittedName>
        <fullName evidence="1">Uncharacterized protein</fullName>
    </submittedName>
</protein>
<reference evidence="1" key="1">
    <citation type="journal article" date="2015" name="Nature">
        <title>Complex archaea that bridge the gap between prokaryotes and eukaryotes.</title>
        <authorList>
            <person name="Spang A."/>
            <person name="Saw J.H."/>
            <person name="Jorgensen S.L."/>
            <person name="Zaremba-Niedzwiedzka K."/>
            <person name="Martijn J."/>
            <person name="Lind A.E."/>
            <person name="van Eijk R."/>
            <person name="Schleper C."/>
            <person name="Guy L."/>
            <person name="Ettema T.J."/>
        </authorList>
    </citation>
    <scope>NUCLEOTIDE SEQUENCE</scope>
</reference>
<accession>A0A0F9LWX7</accession>